<sequence length="102" mass="10979">MLGWARESALRWPGIIGGRLIDPKLTGFLAAGFESQCPKHRRRAMLLTGEPKKRVCVGNDNCEATKCSIDLDASTPPATIVRDRLGGKLGTYVIITPADVAS</sequence>
<proteinExistence type="predicted"/>
<organism evidence="1 2">
    <name type="scientific">Laccaria amethystina LaAM-08-1</name>
    <dbReference type="NCBI Taxonomy" id="1095629"/>
    <lineage>
        <taxon>Eukaryota</taxon>
        <taxon>Fungi</taxon>
        <taxon>Dikarya</taxon>
        <taxon>Basidiomycota</taxon>
        <taxon>Agaricomycotina</taxon>
        <taxon>Agaricomycetes</taxon>
        <taxon>Agaricomycetidae</taxon>
        <taxon>Agaricales</taxon>
        <taxon>Agaricineae</taxon>
        <taxon>Hydnangiaceae</taxon>
        <taxon>Laccaria</taxon>
    </lineage>
</organism>
<reference evidence="2" key="2">
    <citation type="submission" date="2015-01" db="EMBL/GenBank/DDBJ databases">
        <title>Evolutionary Origins and Diversification of the Mycorrhizal Mutualists.</title>
        <authorList>
            <consortium name="DOE Joint Genome Institute"/>
            <consortium name="Mycorrhizal Genomics Consortium"/>
            <person name="Kohler A."/>
            <person name="Kuo A."/>
            <person name="Nagy L.G."/>
            <person name="Floudas D."/>
            <person name="Copeland A."/>
            <person name="Barry K.W."/>
            <person name="Cichocki N."/>
            <person name="Veneault-Fourrey C."/>
            <person name="LaButti K."/>
            <person name="Lindquist E.A."/>
            <person name="Lipzen A."/>
            <person name="Lundell T."/>
            <person name="Morin E."/>
            <person name="Murat C."/>
            <person name="Riley R."/>
            <person name="Ohm R."/>
            <person name="Sun H."/>
            <person name="Tunlid A."/>
            <person name="Henrissat B."/>
            <person name="Grigoriev I.V."/>
            <person name="Hibbett D.S."/>
            <person name="Martin F."/>
        </authorList>
    </citation>
    <scope>NUCLEOTIDE SEQUENCE [LARGE SCALE GENOMIC DNA]</scope>
    <source>
        <strain evidence="2">LaAM-08-1</strain>
    </source>
</reference>
<keyword evidence="2" id="KW-1185">Reference proteome</keyword>
<protein>
    <submittedName>
        <fullName evidence="1">Uncharacterized protein</fullName>
    </submittedName>
</protein>
<reference evidence="1 2" key="1">
    <citation type="submission" date="2014-04" db="EMBL/GenBank/DDBJ databases">
        <authorList>
            <consortium name="DOE Joint Genome Institute"/>
            <person name="Kuo A."/>
            <person name="Kohler A."/>
            <person name="Nagy L.G."/>
            <person name="Floudas D."/>
            <person name="Copeland A."/>
            <person name="Barry K.W."/>
            <person name="Cichocki N."/>
            <person name="Veneault-Fourrey C."/>
            <person name="LaButti K."/>
            <person name="Lindquist E.A."/>
            <person name="Lipzen A."/>
            <person name="Lundell T."/>
            <person name="Morin E."/>
            <person name="Murat C."/>
            <person name="Sun H."/>
            <person name="Tunlid A."/>
            <person name="Henrissat B."/>
            <person name="Grigoriev I.V."/>
            <person name="Hibbett D.S."/>
            <person name="Martin F."/>
            <person name="Nordberg H.P."/>
            <person name="Cantor M.N."/>
            <person name="Hua S.X."/>
        </authorList>
    </citation>
    <scope>NUCLEOTIDE SEQUENCE [LARGE SCALE GENOMIC DNA]</scope>
    <source>
        <strain evidence="1 2">LaAM-08-1</strain>
    </source>
</reference>
<gene>
    <name evidence="1" type="ORF">K443DRAFT_310763</name>
</gene>
<evidence type="ECO:0000313" key="2">
    <source>
        <dbReference type="Proteomes" id="UP000054477"/>
    </source>
</evidence>
<dbReference type="EMBL" id="KN838735">
    <property type="protein sequence ID" value="KIJ96010.1"/>
    <property type="molecule type" value="Genomic_DNA"/>
</dbReference>
<evidence type="ECO:0000313" key="1">
    <source>
        <dbReference type="EMBL" id="KIJ96010.1"/>
    </source>
</evidence>
<dbReference type="HOGENOM" id="CLU_2277925_0_0_1"/>
<accession>A0A0C9WUQ3</accession>
<dbReference type="AlphaFoldDB" id="A0A0C9WUQ3"/>
<dbReference type="Proteomes" id="UP000054477">
    <property type="component" value="Unassembled WGS sequence"/>
</dbReference>
<name>A0A0C9WUQ3_9AGAR</name>